<name>A0ABR7PE63_9FIRM</name>
<feature type="region of interest" description="Disordered" evidence="1">
    <location>
        <begin position="76"/>
        <end position="204"/>
    </location>
</feature>
<comment type="caution">
    <text evidence="3">The sequence shown here is derived from an EMBL/GenBank/DDBJ whole genome shotgun (WGS) entry which is preliminary data.</text>
</comment>
<sequence length="764" mass="84386">MNLRNFWKKIKKPFMTVAAVILVLLLFVVSVTQNQAAPENPMEKENADPSRMYVTSSSLAMDESLLDSVENANINTGNQENQEEQEEEQQEEQDEENQDEEQQEEQQQEENQEENSDNSTETQEQQTSEEQQQVSQTPLDSNSEQLDSLLPIVKKDKTKNNSGTGPSGGDSQNGGNGNSGNSGQGTGGNGNGKGDGDGDSQKDGKQIVVAPENSEAYFTTSLKNEVVTEAEYPFSITYHSKLSVISTVVDINGNQQNYNGSITLSEGENKVTVYVTFRDKWSNIRVSSPTYTIYYNPSNQILIIADELKALDGQTVQEQQLDFTAYALKGTERVKLIIRRNSEKALKSTDGDTAYTETLSEGKNVFTLIAGTGTATVSENYTIYYDSQKQADDFTLTLEGEKNSSTITPQMSGGSQTFRYENNTNSFRFRFNHSQITGKEEITSVVCGDSRGGTYSPSANSNGWYTISLYADREMPIAVGFIDSNGNSGSYTWNIEFNRTGETPSNMAPVVEHNLKSEYNTEYVDLNVSAKEVSGGGGALSADNMHIYVNGEEVKYRGCSGTAYEYLLHLQQGENEVVISVKDNQQYETTKTYTVLYNPSQITVTFQLEAGTVGLGMLIPRHEVTIDGNTTLAQLVEQQLAEYSFTSMITGSVDNSYYLAGIKKPGMTNGLRVPDELKQMIIDDGMGWTGSYQTDALWEKDFAQWSGWMVCVNNYYVGTGMASRNLSDGDEIRVRYTLAGGKDIGQYGNEGVYGNVQGNYGKEW</sequence>
<dbReference type="Proteomes" id="UP000661649">
    <property type="component" value="Unassembled WGS sequence"/>
</dbReference>
<evidence type="ECO:0000313" key="3">
    <source>
        <dbReference type="EMBL" id="MBC8629518.1"/>
    </source>
</evidence>
<feature type="compositionally biased region" description="Low complexity" evidence="1">
    <location>
        <begin position="119"/>
        <end position="137"/>
    </location>
</feature>
<feature type="compositionally biased region" description="Basic and acidic residues" evidence="1">
    <location>
        <begin position="194"/>
        <end position="204"/>
    </location>
</feature>
<accession>A0ABR7PE63</accession>
<evidence type="ECO:0000256" key="1">
    <source>
        <dbReference type="SAM" id="MobiDB-lite"/>
    </source>
</evidence>
<protein>
    <submittedName>
        <fullName evidence="3">Cadherin-like beta sandwich domain-containing protein</fullName>
    </submittedName>
</protein>
<evidence type="ECO:0000256" key="2">
    <source>
        <dbReference type="SAM" id="SignalP"/>
    </source>
</evidence>
<feature type="chain" id="PRO_5046068767" evidence="2">
    <location>
        <begin position="37"/>
        <end position="764"/>
    </location>
</feature>
<dbReference type="EMBL" id="JACRTP010000006">
    <property type="protein sequence ID" value="MBC8629518.1"/>
    <property type="molecule type" value="Genomic_DNA"/>
</dbReference>
<gene>
    <name evidence="3" type="ORF">H8712_13060</name>
</gene>
<keyword evidence="2" id="KW-0732">Signal</keyword>
<keyword evidence="4" id="KW-1185">Reference proteome</keyword>
<dbReference type="RefSeq" id="WP_187559046.1">
    <property type="nucleotide sequence ID" value="NZ_JACRTP010000006.1"/>
</dbReference>
<evidence type="ECO:0000313" key="4">
    <source>
        <dbReference type="Proteomes" id="UP000661649"/>
    </source>
</evidence>
<organism evidence="3 4">
    <name type="scientific">Blautia stercoris</name>
    <dbReference type="NCBI Taxonomy" id="871664"/>
    <lineage>
        <taxon>Bacteria</taxon>
        <taxon>Bacillati</taxon>
        <taxon>Bacillota</taxon>
        <taxon>Clostridia</taxon>
        <taxon>Lachnospirales</taxon>
        <taxon>Lachnospiraceae</taxon>
        <taxon>Blautia</taxon>
    </lineage>
</organism>
<feature type="compositionally biased region" description="Gly residues" evidence="1">
    <location>
        <begin position="165"/>
        <end position="193"/>
    </location>
</feature>
<proteinExistence type="predicted"/>
<reference evidence="3 4" key="1">
    <citation type="submission" date="2020-08" db="EMBL/GenBank/DDBJ databases">
        <title>Genome public.</title>
        <authorList>
            <person name="Liu C."/>
            <person name="Sun Q."/>
        </authorList>
    </citation>
    <scope>NUCLEOTIDE SEQUENCE [LARGE SCALE GENOMIC DNA]</scope>
    <source>
        <strain evidence="3 4">3_YM_SP_D4_24.mj</strain>
    </source>
</reference>
<feature type="signal peptide" evidence="2">
    <location>
        <begin position="1"/>
        <end position="36"/>
    </location>
</feature>
<feature type="compositionally biased region" description="Acidic residues" evidence="1">
    <location>
        <begin position="81"/>
        <end position="116"/>
    </location>
</feature>